<accession>A0A7S3E6F3</accession>
<evidence type="ECO:0000256" key="1">
    <source>
        <dbReference type="SAM" id="MobiDB-lite"/>
    </source>
</evidence>
<reference evidence="2" key="1">
    <citation type="submission" date="2021-01" db="EMBL/GenBank/DDBJ databases">
        <authorList>
            <person name="Corre E."/>
            <person name="Pelletier E."/>
            <person name="Niang G."/>
            <person name="Scheremetjew M."/>
            <person name="Finn R."/>
            <person name="Kale V."/>
            <person name="Holt S."/>
            <person name="Cochrane G."/>
            <person name="Meng A."/>
            <person name="Brown T."/>
            <person name="Cohen L."/>
        </authorList>
    </citation>
    <scope>NUCLEOTIDE SEQUENCE</scope>
    <source>
        <strain evidence="2">RCC856</strain>
    </source>
</reference>
<feature type="region of interest" description="Disordered" evidence="1">
    <location>
        <begin position="49"/>
        <end position="113"/>
    </location>
</feature>
<name>A0A7S3E6F3_9CHLO</name>
<feature type="compositionally biased region" description="Basic and acidic residues" evidence="1">
    <location>
        <begin position="79"/>
        <end position="91"/>
    </location>
</feature>
<gene>
    <name evidence="2" type="ORF">CLAU1311_LOCUS9051</name>
</gene>
<feature type="region of interest" description="Disordered" evidence="1">
    <location>
        <begin position="1"/>
        <end position="26"/>
    </location>
</feature>
<feature type="compositionally biased region" description="Low complexity" evidence="1">
    <location>
        <begin position="49"/>
        <end position="60"/>
    </location>
</feature>
<dbReference type="AlphaFoldDB" id="A0A7S3E6F3"/>
<protein>
    <submittedName>
        <fullName evidence="2">Uncharacterized protein</fullName>
    </submittedName>
</protein>
<evidence type="ECO:0000313" key="2">
    <source>
        <dbReference type="EMBL" id="CAE0028370.1"/>
    </source>
</evidence>
<sequence length="180" mass="17549">MGPLQTNGDSGNGGAEGKGMANDPAAFSGSRMAAMEAAAAKHVVATKAGLANPGSAPSSPKGKKGAGGGSPSLAIRPPLFDKSKSAGKPKDSGGVGAMTSAGQPSQKKESIFQKIKKAANKPALAGPAMSKSRSMKLLDLGEVAISGSGGSFTGPGHRTAKSDAPSSASLFGASKLKKAD</sequence>
<dbReference type="EMBL" id="HBHU01013889">
    <property type="protein sequence ID" value="CAE0028370.1"/>
    <property type="molecule type" value="Transcribed_RNA"/>
</dbReference>
<proteinExistence type="predicted"/>
<organism evidence="2">
    <name type="scientific">Chloropicon laureae</name>
    <dbReference type="NCBI Taxonomy" id="464258"/>
    <lineage>
        <taxon>Eukaryota</taxon>
        <taxon>Viridiplantae</taxon>
        <taxon>Chlorophyta</taxon>
        <taxon>Chloropicophyceae</taxon>
        <taxon>Chloropicales</taxon>
        <taxon>Chloropicaceae</taxon>
        <taxon>Chloropicon</taxon>
    </lineage>
</organism>
<feature type="region of interest" description="Disordered" evidence="1">
    <location>
        <begin position="148"/>
        <end position="180"/>
    </location>
</feature>